<evidence type="ECO:0000313" key="2">
    <source>
        <dbReference type="Proteomes" id="UP001497497"/>
    </source>
</evidence>
<dbReference type="EMBL" id="CAXITT010000510">
    <property type="protein sequence ID" value="CAL1542866.1"/>
    <property type="molecule type" value="Genomic_DNA"/>
</dbReference>
<sequence length="179" mass="20269">LQVSEIKRINNLIQDQEFYALKVIKVPMTKYGILSEQFGTQDQVLKHPRNVKNQSSNSFLSEDQDLLDHFNESDSQHDFSDPETQIKVLRTLSIRDNLTSDDKEAEKFLQKMDEDLNKLKQSSRGERESLTEVISILTNKSIHPLETSKPISKGNGADCGISWWSILIASLAIAVIAPL</sequence>
<dbReference type="AlphaFoldDB" id="A0AAV2I9M2"/>
<feature type="non-terminal residue" evidence="1">
    <location>
        <position position="1"/>
    </location>
</feature>
<name>A0AAV2I9M2_LYMST</name>
<dbReference type="InterPro" id="IPR045030">
    <property type="entry name" value="LYSM1-4"/>
</dbReference>
<feature type="non-terminal residue" evidence="1">
    <location>
        <position position="179"/>
    </location>
</feature>
<reference evidence="1 2" key="1">
    <citation type="submission" date="2024-04" db="EMBL/GenBank/DDBJ databases">
        <authorList>
            <consortium name="Genoscope - CEA"/>
            <person name="William W."/>
        </authorList>
    </citation>
    <scope>NUCLEOTIDE SEQUENCE [LARGE SCALE GENOMIC DNA]</scope>
</reference>
<gene>
    <name evidence="1" type="ORF">GSLYS_00016400001</name>
</gene>
<dbReference type="PANTHER" id="PTHR20932:SF13">
    <property type="entry name" value="LD36653P"/>
    <property type="match status" value="1"/>
</dbReference>
<proteinExistence type="predicted"/>
<comment type="caution">
    <text evidence="1">The sequence shown here is derived from an EMBL/GenBank/DDBJ whole genome shotgun (WGS) entry which is preliminary data.</text>
</comment>
<dbReference type="Proteomes" id="UP001497497">
    <property type="component" value="Unassembled WGS sequence"/>
</dbReference>
<organism evidence="1 2">
    <name type="scientific">Lymnaea stagnalis</name>
    <name type="common">Great pond snail</name>
    <name type="synonym">Helix stagnalis</name>
    <dbReference type="NCBI Taxonomy" id="6523"/>
    <lineage>
        <taxon>Eukaryota</taxon>
        <taxon>Metazoa</taxon>
        <taxon>Spiralia</taxon>
        <taxon>Lophotrochozoa</taxon>
        <taxon>Mollusca</taxon>
        <taxon>Gastropoda</taxon>
        <taxon>Heterobranchia</taxon>
        <taxon>Euthyneura</taxon>
        <taxon>Panpulmonata</taxon>
        <taxon>Hygrophila</taxon>
        <taxon>Lymnaeoidea</taxon>
        <taxon>Lymnaeidae</taxon>
        <taxon>Lymnaea</taxon>
    </lineage>
</organism>
<evidence type="ECO:0008006" key="3">
    <source>
        <dbReference type="Google" id="ProtNLM"/>
    </source>
</evidence>
<accession>A0AAV2I9M2</accession>
<keyword evidence="2" id="KW-1185">Reference proteome</keyword>
<evidence type="ECO:0000313" key="1">
    <source>
        <dbReference type="EMBL" id="CAL1542866.1"/>
    </source>
</evidence>
<dbReference type="PANTHER" id="PTHR20932">
    <property type="entry name" value="LYSM AND PUTATIVE PEPTIDOGLYCAN-BINDING DOMAIN-CONTAINING PROTEIN"/>
    <property type="match status" value="1"/>
</dbReference>
<protein>
    <recommendedName>
        <fullName evidence="3">LysM and peptidoglycan-binding domain-containing protein 2</fullName>
    </recommendedName>
</protein>